<keyword evidence="3" id="KW-0808">Transferase</keyword>
<evidence type="ECO:0000256" key="4">
    <source>
        <dbReference type="ARBA" id="ARBA00022692"/>
    </source>
</evidence>
<dbReference type="PANTHER" id="PTHR14647:SF87">
    <property type="entry name" value="PUTATIVE-RELATED"/>
    <property type="match status" value="1"/>
</dbReference>
<evidence type="ECO:0000256" key="3">
    <source>
        <dbReference type="ARBA" id="ARBA00022679"/>
    </source>
</evidence>
<proteinExistence type="inferred from homology"/>
<evidence type="ECO:0000256" key="9">
    <source>
        <dbReference type="ARBA" id="ARBA00023180"/>
    </source>
</evidence>
<dbReference type="Gene3D" id="3.40.50.300">
    <property type="entry name" value="P-loop containing nucleotide triphosphate hydrolases"/>
    <property type="match status" value="1"/>
</dbReference>
<evidence type="ECO:0000256" key="8">
    <source>
        <dbReference type="ARBA" id="ARBA00023136"/>
    </source>
</evidence>
<sequence length="373" mass="43138">MRTQGVTSLERAVWSDARPSSDSLGLNCTVTRQPTNIVFIKVHKAGSTTVSNLLARYALNHDLHIALPDLKPMGSGFHCFGAFHPDHVMSLADNQRYGVLFNHMIYNRTALDAVMPADSFYLAIMREPVQRFVSSAYYYQMLKPPLRNNTNNGAFKAFISEQNRGKLEKDMKIYNSLSHDTGLPVALHTNGDAVRRHIERLERELDLMMVLEHFLESLVLLKRRACLSLKDVIFMKGNARQNHKIHHITPADRTQLRQWQSSDHAVYDHFYAKFLDLIHQEEARGFREELDHFRVITGKVTSYCSGRINIWDTLVVKESRWNQEFTVNTRDCQIMNMAEATLQKLLLTRAKSRRAQAGYKERRRRIPPWTPQC</sequence>
<evidence type="ECO:0000256" key="7">
    <source>
        <dbReference type="ARBA" id="ARBA00023034"/>
    </source>
</evidence>
<dbReference type="GO" id="GO:0001733">
    <property type="term" value="F:galactosylceramide sulfotransferase activity"/>
    <property type="evidence" value="ECO:0007669"/>
    <property type="project" value="InterPro"/>
</dbReference>
<evidence type="ECO:0000313" key="10">
    <source>
        <dbReference type="EMBL" id="KAK7095936.1"/>
    </source>
</evidence>
<keyword evidence="5" id="KW-0735">Signal-anchor</keyword>
<keyword evidence="8" id="KW-0472">Membrane</keyword>
<evidence type="ECO:0000256" key="1">
    <source>
        <dbReference type="ARBA" id="ARBA00004323"/>
    </source>
</evidence>
<reference evidence="10 11" key="1">
    <citation type="submission" date="2024-02" db="EMBL/GenBank/DDBJ databases">
        <title>Chromosome-scale genome assembly of the rough periwinkle Littorina saxatilis.</title>
        <authorList>
            <person name="De Jode A."/>
            <person name="Faria R."/>
            <person name="Formenti G."/>
            <person name="Sims Y."/>
            <person name="Smith T.P."/>
            <person name="Tracey A."/>
            <person name="Wood J.M.D."/>
            <person name="Zagrodzka Z.B."/>
            <person name="Johannesson K."/>
            <person name="Butlin R.K."/>
            <person name="Leder E.H."/>
        </authorList>
    </citation>
    <scope>NUCLEOTIDE SEQUENCE [LARGE SCALE GENOMIC DNA]</scope>
    <source>
        <strain evidence="10">Snail1</strain>
        <tissue evidence="10">Muscle</tissue>
    </source>
</reference>
<dbReference type="AlphaFoldDB" id="A0AAN9AYQ6"/>
<comment type="subcellular location">
    <subcellularLocation>
        <location evidence="1">Golgi apparatus membrane</location>
        <topology evidence="1">Single-pass type II membrane protein</topology>
    </subcellularLocation>
</comment>
<dbReference type="Proteomes" id="UP001374579">
    <property type="component" value="Unassembled WGS sequence"/>
</dbReference>
<keyword evidence="9" id="KW-0325">Glycoprotein</keyword>
<evidence type="ECO:0000256" key="2">
    <source>
        <dbReference type="ARBA" id="ARBA00008124"/>
    </source>
</evidence>
<dbReference type="InterPro" id="IPR009729">
    <property type="entry name" value="Gal-3-0_sulfotransfrase"/>
</dbReference>
<keyword evidence="6" id="KW-1133">Transmembrane helix</keyword>
<comment type="similarity">
    <text evidence="2">Belongs to the galactose-3-O-sulfotransferase family.</text>
</comment>
<keyword evidence="4" id="KW-0812">Transmembrane</keyword>
<protein>
    <submittedName>
        <fullName evidence="10">Uncharacterized protein</fullName>
    </submittedName>
</protein>
<dbReference type="EMBL" id="JBAMIC010000014">
    <property type="protein sequence ID" value="KAK7095936.1"/>
    <property type="molecule type" value="Genomic_DNA"/>
</dbReference>
<evidence type="ECO:0000256" key="6">
    <source>
        <dbReference type="ARBA" id="ARBA00022989"/>
    </source>
</evidence>
<dbReference type="SUPFAM" id="SSF52540">
    <property type="entry name" value="P-loop containing nucleoside triphosphate hydrolases"/>
    <property type="match status" value="1"/>
</dbReference>
<accession>A0AAN9AYQ6</accession>
<comment type="caution">
    <text evidence="10">The sequence shown here is derived from an EMBL/GenBank/DDBJ whole genome shotgun (WGS) entry which is preliminary data.</text>
</comment>
<evidence type="ECO:0000313" key="11">
    <source>
        <dbReference type="Proteomes" id="UP001374579"/>
    </source>
</evidence>
<dbReference type="GO" id="GO:0009247">
    <property type="term" value="P:glycolipid biosynthetic process"/>
    <property type="evidence" value="ECO:0007669"/>
    <property type="project" value="InterPro"/>
</dbReference>
<keyword evidence="11" id="KW-1185">Reference proteome</keyword>
<organism evidence="10 11">
    <name type="scientific">Littorina saxatilis</name>
    <dbReference type="NCBI Taxonomy" id="31220"/>
    <lineage>
        <taxon>Eukaryota</taxon>
        <taxon>Metazoa</taxon>
        <taxon>Spiralia</taxon>
        <taxon>Lophotrochozoa</taxon>
        <taxon>Mollusca</taxon>
        <taxon>Gastropoda</taxon>
        <taxon>Caenogastropoda</taxon>
        <taxon>Littorinimorpha</taxon>
        <taxon>Littorinoidea</taxon>
        <taxon>Littorinidae</taxon>
        <taxon>Littorina</taxon>
    </lineage>
</organism>
<dbReference type="Pfam" id="PF06990">
    <property type="entry name" value="Gal-3-0_sulfotr"/>
    <property type="match status" value="1"/>
</dbReference>
<keyword evidence="7" id="KW-0333">Golgi apparatus</keyword>
<gene>
    <name evidence="10" type="ORF">V1264_005290</name>
</gene>
<dbReference type="GO" id="GO:0000139">
    <property type="term" value="C:Golgi membrane"/>
    <property type="evidence" value="ECO:0007669"/>
    <property type="project" value="UniProtKB-SubCell"/>
</dbReference>
<dbReference type="InterPro" id="IPR027417">
    <property type="entry name" value="P-loop_NTPase"/>
</dbReference>
<name>A0AAN9AYQ6_9CAEN</name>
<evidence type="ECO:0000256" key="5">
    <source>
        <dbReference type="ARBA" id="ARBA00022968"/>
    </source>
</evidence>
<dbReference type="PANTHER" id="PTHR14647">
    <property type="entry name" value="GALACTOSE-3-O-SULFOTRANSFERASE"/>
    <property type="match status" value="1"/>
</dbReference>